<reference evidence="9" key="1">
    <citation type="submission" date="2021-10" db="EMBL/GenBank/DDBJ databases">
        <title>Tropical sea cucumber genome reveals ecological adaptation and Cuvierian tubules defense mechanism.</title>
        <authorList>
            <person name="Chen T."/>
        </authorList>
    </citation>
    <scope>NUCLEOTIDE SEQUENCE</scope>
    <source>
        <strain evidence="9">Nanhai2018</strain>
        <tissue evidence="9">Muscle</tissue>
    </source>
</reference>
<dbReference type="GO" id="GO:0003993">
    <property type="term" value="F:acid phosphatase activity"/>
    <property type="evidence" value="ECO:0007669"/>
    <property type="project" value="UniProtKB-UniRule"/>
</dbReference>
<comment type="catalytic activity">
    <reaction evidence="7">
        <text>a phosphate monoester + H2O = an alcohol + phosphate</text>
        <dbReference type="Rhea" id="RHEA:15017"/>
        <dbReference type="ChEBI" id="CHEBI:15377"/>
        <dbReference type="ChEBI" id="CHEBI:30879"/>
        <dbReference type="ChEBI" id="CHEBI:43474"/>
        <dbReference type="ChEBI" id="CHEBI:67140"/>
        <dbReference type="EC" id="3.1.3.2"/>
    </reaction>
</comment>
<keyword evidence="10" id="KW-1185">Reference proteome</keyword>
<evidence type="ECO:0000256" key="6">
    <source>
        <dbReference type="PIRSR" id="PIRSR617867-1"/>
    </source>
</evidence>
<dbReference type="PANTHER" id="PTHR11717">
    <property type="entry name" value="LOW MOLECULAR WEIGHT PROTEIN TYROSINE PHOSPHATASE"/>
    <property type="match status" value="1"/>
</dbReference>
<dbReference type="InterPro" id="IPR002115">
    <property type="entry name" value="Tyr_Pase_low_mol_wt_mml"/>
</dbReference>
<feature type="active site" description="Nucleophile" evidence="6">
    <location>
        <position position="12"/>
    </location>
</feature>
<dbReference type="FunFam" id="3.40.50.2300:FF:000105">
    <property type="entry name" value="Low molecular weight phosphotyrosine protein"/>
    <property type="match status" value="1"/>
</dbReference>
<organism evidence="9 10">
    <name type="scientific">Holothuria leucospilota</name>
    <name type="common">Black long sea cucumber</name>
    <name type="synonym">Mertensiothuria leucospilota</name>
    <dbReference type="NCBI Taxonomy" id="206669"/>
    <lineage>
        <taxon>Eukaryota</taxon>
        <taxon>Metazoa</taxon>
        <taxon>Echinodermata</taxon>
        <taxon>Eleutherozoa</taxon>
        <taxon>Echinozoa</taxon>
        <taxon>Holothuroidea</taxon>
        <taxon>Aspidochirotacea</taxon>
        <taxon>Aspidochirotida</taxon>
        <taxon>Holothuriidae</taxon>
        <taxon>Holothuria</taxon>
    </lineage>
</organism>
<dbReference type="InterPro" id="IPR017867">
    <property type="entry name" value="Tyr_phospatase_low_mol_wt"/>
</dbReference>
<dbReference type="InterPro" id="IPR050438">
    <property type="entry name" value="LMW_PTPase"/>
</dbReference>
<keyword evidence="4 7" id="KW-0378">Hydrolase</keyword>
<dbReference type="EMBL" id="JAIZAY010000001">
    <property type="protein sequence ID" value="KAJ8050307.1"/>
    <property type="molecule type" value="Genomic_DNA"/>
</dbReference>
<dbReference type="GO" id="GO:0005737">
    <property type="term" value="C:cytoplasm"/>
    <property type="evidence" value="ECO:0007669"/>
    <property type="project" value="UniProtKB-SubCell"/>
</dbReference>
<sequence length="161" mass="18266">MAAQEKSVLFVCLGNICRSVMAESILKHMVSERGQESEWLIDSAATSDYEIGSTPDPRTNKTLRNHELPESDHIARQVKKKDFDRFHYIFGFDGSNMNKLERLKPAGSPVVVKMFGDYDPESKDDPTIEDPYYSRNPKAFETVYGQCERACKNFLDSVSSS</sequence>
<evidence type="ECO:0000259" key="8">
    <source>
        <dbReference type="SMART" id="SM00226"/>
    </source>
</evidence>
<dbReference type="Pfam" id="PF01451">
    <property type="entry name" value="LMWPc"/>
    <property type="match status" value="1"/>
</dbReference>
<gene>
    <name evidence="9" type="ORF">HOLleu_03460</name>
</gene>
<comment type="function">
    <text evidence="7">Acts on tyrosine phosphorylated proteins, low-MW aryl phosphates and natural and synthetic acyl phosphates.</text>
</comment>
<dbReference type="CDD" id="cd16343">
    <property type="entry name" value="LMWPTP"/>
    <property type="match status" value="1"/>
</dbReference>
<dbReference type="SUPFAM" id="SSF52788">
    <property type="entry name" value="Phosphotyrosine protein phosphatases I"/>
    <property type="match status" value="1"/>
</dbReference>
<dbReference type="PRINTS" id="PR00720">
    <property type="entry name" value="MAMMALPTPASE"/>
</dbReference>
<keyword evidence="5 7" id="KW-0904">Protein phosphatase</keyword>
<evidence type="ECO:0000256" key="5">
    <source>
        <dbReference type="ARBA" id="ARBA00022912"/>
    </source>
</evidence>
<name>A0A9Q1HHM2_HOLLE</name>
<evidence type="ECO:0000256" key="7">
    <source>
        <dbReference type="RuleBase" id="RU368115"/>
    </source>
</evidence>
<dbReference type="Proteomes" id="UP001152320">
    <property type="component" value="Chromosome 1"/>
</dbReference>
<evidence type="ECO:0000313" key="9">
    <source>
        <dbReference type="EMBL" id="KAJ8050307.1"/>
    </source>
</evidence>
<dbReference type="Gene3D" id="3.40.50.2300">
    <property type="match status" value="1"/>
</dbReference>
<evidence type="ECO:0000256" key="3">
    <source>
        <dbReference type="ARBA" id="ARBA00022490"/>
    </source>
</evidence>
<dbReference type="AlphaFoldDB" id="A0A9Q1HHM2"/>
<accession>A0A9Q1HHM2</accession>
<evidence type="ECO:0000256" key="1">
    <source>
        <dbReference type="ARBA" id="ARBA00004496"/>
    </source>
</evidence>
<dbReference type="OrthoDB" id="3388at2759"/>
<dbReference type="GO" id="GO:0004726">
    <property type="term" value="F:non-membrane spanning protein tyrosine phosphatase activity"/>
    <property type="evidence" value="ECO:0007669"/>
    <property type="project" value="InterPro"/>
</dbReference>
<comment type="subcellular location">
    <subcellularLocation>
        <location evidence="1 7">Cytoplasm</location>
    </subcellularLocation>
</comment>
<keyword evidence="3 7" id="KW-0963">Cytoplasm</keyword>
<proteinExistence type="inferred from homology"/>
<feature type="domain" description="Phosphotyrosine protein phosphatase I" evidence="8">
    <location>
        <begin position="6"/>
        <end position="157"/>
    </location>
</feature>
<feature type="active site" evidence="6">
    <location>
        <position position="18"/>
    </location>
</feature>
<evidence type="ECO:0000313" key="10">
    <source>
        <dbReference type="Proteomes" id="UP001152320"/>
    </source>
</evidence>
<dbReference type="SMART" id="SM00226">
    <property type="entry name" value="LMWPc"/>
    <property type="match status" value="1"/>
</dbReference>
<dbReference type="EC" id="3.1.3.48" evidence="7"/>
<comment type="similarity">
    <text evidence="2 7">Belongs to the low molecular weight phosphotyrosine protein phosphatase family.</text>
</comment>
<dbReference type="InterPro" id="IPR036196">
    <property type="entry name" value="Ptyr_pPase_sf"/>
</dbReference>
<dbReference type="InterPro" id="IPR023485">
    <property type="entry name" value="Ptyr_pPase"/>
</dbReference>
<evidence type="ECO:0000256" key="4">
    <source>
        <dbReference type="ARBA" id="ARBA00022801"/>
    </source>
</evidence>
<dbReference type="PANTHER" id="PTHR11717:SF7">
    <property type="entry name" value="LOW MOLECULAR WEIGHT PHOSPHOTYROSINE PROTEIN PHOSPHATASE"/>
    <property type="match status" value="1"/>
</dbReference>
<feature type="active site" description="Proton donor" evidence="6">
    <location>
        <position position="130"/>
    </location>
</feature>
<dbReference type="EC" id="3.1.3.2" evidence="7"/>
<comment type="caution">
    <text evidence="9">The sequence shown here is derived from an EMBL/GenBank/DDBJ whole genome shotgun (WGS) entry which is preliminary data.</text>
</comment>
<comment type="catalytic activity">
    <reaction evidence="7">
        <text>O-phospho-L-tyrosyl-[protein] + H2O = L-tyrosyl-[protein] + phosphate</text>
        <dbReference type="Rhea" id="RHEA:10684"/>
        <dbReference type="Rhea" id="RHEA-COMP:10136"/>
        <dbReference type="Rhea" id="RHEA-COMP:20101"/>
        <dbReference type="ChEBI" id="CHEBI:15377"/>
        <dbReference type="ChEBI" id="CHEBI:43474"/>
        <dbReference type="ChEBI" id="CHEBI:46858"/>
        <dbReference type="ChEBI" id="CHEBI:61978"/>
        <dbReference type="EC" id="3.1.3.48"/>
    </reaction>
</comment>
<dbReference type="PRINTS" id="PR00719">
    <property type="entry name" value="LMWPTPASE"/>
</dbReference>
<evidence type="ECO:0000256" key="2">
    <source>
        <dbReference type="ARBA" id="ARBA00011063"/>
    </source>
</evidence>
<protein>
    <recommendedName>
        <fullName evidence="7">Low molecular weight phosphotyrosine protein phosphatase</fullName>
        <shortName evidence="7">LMW-PTP</shortName>
        <shortName evidence="7">LMW-PTPase</shortName>
        <ecNumber evidence="7">3.1.3.2</ecNumber>
        <ecNumber evidence="7">3.1.3.48</ecNumber>
    </recommendedName>
    <alternativeName>
        <fullName evidence="7">Low molecular weight cytosolic acid phosphatase</fullName>
    </alternativeName>
</protein>